<dbReference type="GO" id="GO:0005886">
    <property type="term" value="C:plasma membrane"/>
    <property type="evidence" value="ECO:0007669"/>
    <property type="project" value="UniProtKB-SubCell"/>
</dbReference>
<dbReference type="PANTHER" id="PTHR23517:SF2">
    <property type="entry name" value="MULTIDRUG RESISTANCE PROTEIN MDTH"/>
    <property type="match status" value="1"/>
</dbReference>
<evidence type="ECO:0000256" key="7">
    <source>
        <dbReference type="SAM" id="Phobius"/>
    </source>
</evidence>
<dbReference type="Pfam" id="PF07690">
    <property type="entry name" value="MFS_1"/>
    <property type="match status" value="1"/>
</dbReference>
<feature type="transmembrane region" description="Helical" evidence="7">
    <location>
        <begin position="213"/>
        <end position="232"/>
    </location>
</feature>
<feature type="transmembrane region" description="Helical" evidence="7">
    <location>
        <begin position="158"/>
        <end position="181"/>
    </location>
</feature>
<feature type="transmembrane region" description="Helical" evidence="7">
    <location>
        <begin position="12"/>
        <end position="30"/>
    </location>
</feature>
<feature type="transmembrane region" description="Helical" evidence="7">
    <location>
        <begin position="374"/>
        <end position="392"/>
    </location>
</feature>
<keyword evidence="6 7" id="KW-0472">Membrane</keyword>
<keyword evidence="4 7" id="KW-0812">Transmembrane</keyword>
<dbReference type="EMBL" id="CP029189">
    <property type="protein sequence ID" value="QES55398.1"/>
    <property type="molecule type" value="Genomic_DNA"/>
</dbReference>
<dbReference type="InterPro" id="IPR036259">
    <property type="entry name" value="MFS_trans_sf"/>
</dbReference>
<dbReference type="InterPro" id="IPR050171">
    <property type="entry name" value="MFS_Transporters"/>
</dbReference>
<feature type="transmembrane region" description="Helical" evidence="7">
    <location>
        <begin position="36"/>
        <end position="56"/>
    </location>
</feature>
<evidence type="ECO:0000259" key="8">
    <source>
        <dbReference type="PROSITE" id="PS50850"/>
    </source>
</evidence>
<dbReference type="PANTHER" id="PTHR23517">
    <property type="entry name" value="RESISTANCE PROTEIN MDTM, PUTATIVE-RELATED-RELATED"/>
    <property type="match status" value="1"/>
</dbReference>
<reference evidence="9 10" key="1">
    <citation type="submission" date="2018-05" db="EMBL/GenBank/DDBJ databases">
        <title>Streptomyces venezuelae.</title>
        <authorList>
            <person name="Kim W."/>
            <person name="Lee N."/>
            <person name="Cho B.-K."/>
        </authorList>
    </citation>
    <scope>NUCLEOTIDE SEQUENCE [LARGE SCALE GENOMIC DNA]</scope>
    <source>
        <strain evidence="9 10">ATCC 21018</strain>
    </source>
</reference>
<feature type="transmembrane region" description="Helical" evidence="7">
    <location>
        <begin position="131"/>
        <end position="152"/>
    </location>
</feature>
<keyword evidence="3" id="KW-1003">Cell membrane</keyword>
<name>A0A5P2DMJ4_STRVZ</name>
<evidence type="ECO:0000256" key="6">
    <source>
        <dbReference type="ARBA" id="ARBA00023136"/>
    </source>
</evidence>
<dbReference type="PROSITE" id="PS50850">
    <property type="entry name" value="MFS"/>
    <property type="match status" value="1"/>
</dbReference>
<dbReference type="SUPFAM" id="SSF103473">
    <property type="entry name" value="MFS general substrate transporter"/>
    <property type="match status" value="1"/>
</dbReference>
<evidence type="ECO:0000256" key="2">
    <source>
        <dbReference type="ARBA" id="ARBA00022448"/>
    </source>
</evidence>
<evidence type="ECO:0000256" key="3">
    <source>
        <dbReference type="ARBA" id="ARBA00022475"/>
    </source>
</evidence>
<dbReference type="Proteomes" id="UP000324101">
    <property type="component" value="Chromosome"/>
</dbReference>
<proteinExistence type="predicted"/>
<evidence type="ECO:0000313" key="10">
    <source>
        <dbReference type="Proteomes" id="UP000324101"/>
    </source>
</evidence>
<feature type="transmembrane region" description="Helical" evidence="7">
    <location>
        <begin position="252"/>
        <end position="269"/>
    </location>
</feature>
<dbReference type="InterPro" id="IPR020846">
    <property type="entry name" value="MFS_dom"/>
</dbReference>
<sequence length="433" mass="44489">MGAAMRRIQAGNALTAFGIGFTVPFLYIYVAQVRDLGSMAATCAFVAFALGALVALPFTGRIIDRRGPVPVVVGAAVTASAGALSLGLSGGIVPILLSALALGAGQAVMQPALATMIVWCSTPSTRTRAFALQFFMQNLGLGIGGLIGGQIVDENRPGSFTLLFGIEAVMFLVLAAVILSVRLPHVPAIKDAMPKDPSQTGGSGWKRLLRHKAMVQLCVLGFVVFFACYGQFESGLAAFGTEAAGISPSTLGFALAANTGAIVVAQFVVLKLVEKRRRSRVIALVGLIWTVAWLIAGFSGLGHGSAMMAAAAFVSTYALFGIGEAMLSPTLAPLVADLAPEGSVGQYNSAFALVKQMALALGPLGVPLGAGVPMLYIGVFVLVSLGIAVLALRLGRRLSPMQDNPWVASRVVAQGGPVAGVAAQDVAVERVPA</sequence>
<dbReference type="GO" id="GO:0022857">
    <property type="term" value="F:transmembrane transporter activity"/>
    <property type="evidence" value="ECO:0007669"/>
    <property type="project" value="InterPro"/>
</dbReference>
<feature type="domain" description="Major facilitator superfamily (MFS) profile" evidence="8">
    <location>
        <begin position="4"/>
        <end position="396"/>
    </location>
</feature>
<feature type="transmembrane region" description="Helical" evidence="7">
    <location>
        <begin position="281"/>
        <end position="301"/>
    </location>
</feature>
<evidence type="ECO:0000313" key="9">
    <source>
        <dbReference type="EMBL" id="QES55398.1"/>
    </source>
</evidence>
<evidence type="ECO:0000256" key="1">
    <source>
        <dbReference type="ARBA" id="ARBA00004651"/>
    </source>
</evidence>
<evidence type="ECO:0000256" key="5">
    <source>
        <dbReference type="ARBA" id="ARBA00022989"/>
    </source>
</evidence>
<dbReference type="RefSeq" id="WP_150258087.1">
    <property type="nucleotide sequence ID" value="NZ_CP029189.1"/>
</dbReference>
<dbReference type="InterPro" id="IPR011701">
    <property type="entry name" value="MFS"/>
</dbReference>
<accession>A0A5P2DMJ4</accession>
<dbReference type="Gene3D" id="1.20.1250.20">
    <property type="entry name" value="MFS general substrate transporter like domains"/>
    <property type="match status" value="1"/>
</dbReference>
<dbReference type="AlphaFoldDB" id="A0A5P2DMJ4"/>
<protein>
    <submittedName>
        <fullName evidence="9">MFS transporter</fullName>
    </submittedName>
</protein>
<keyword evidence="2" id="KW-0813">Transport</keyword>
<gene>
    <name evidence="9" type="ORF">DEJ51_15385</name>
</gene>
<feature type="transmembrane region" description="Helical" evidence="7">
    <location>
        <begin position="95"/>
        <end position="119"/>
    </location>
</feature>
<feature type="transmembrane region" description="Helical" evidence="7">
    <location>
        <begin position="68"/>
        <end position="89"/>
    </location>
</feature>
<evidence type="ECO:0000256" key="4">
    <source>
        <dbReference type="ARBA" id="ARBA00022692"/>
    </source>
</evidence>
<dbReference type="OrthoDB" id="4855277at2"/>
<keyword evidence="5 7" id="KW-1133">Transmembrane helix</keyword>
<organism evidence="9 10">
    <name type="scientific">Streptomyces venezuelae</name>
    <dbReference type="NCBI Taxonomy" id="54571"/>
    <lineage>
        <taxon>Bacteria</taxon>
        <taxon>Bacillati</taxon>
        <taxon>Actinomycetota</taxon>
        <taxon>Actinomycetes</taxon>
        <taxon>Kitasatosporales</taxon>
        <taxon>Streptomycetaceae</taxon>
        <taxon>Streptomyces</taxon>
    </lineage>
</organism>
<comment type="subcellular location">
    <subcellularLocation>
        <location evidence="1">Cell membrane</location>
        <topology evidence="1">Multi-pass membrane protein</topology>
    </subcellularLocation>
</comment>